<protein>
    <submittedName>
        <fullName evidence="3 4">Uncharacterized protein</fullName>
    </submittedName>
</protein>
<reference evidence="3" key="3">
    <citation type="submission" date="2010-09" db="EMBL/GenBank/DDBJ databases">
        <title>Annotation of Gaeumannomyces graminis var. tritici R3-111a-1.</title>
        <authorList>
            <consortium name="The Broad Institute Genome Sequencing Platform"/>
            <person name="Ma L.-J."/>
            <person name="Dead R."/>
            <person name="Young S.K."/>
            <person name="Zeng Q."/>
            <person name="Gargeya S."/>
            <person name="Fitzgerald M."/>
            <person name="Haas B."/>
            <person name="Abouelleil A."/>
            <person name="Alvarado L."/>
            <person name="Arachchi H.M."/>
            <person name="Berlin A."/>
            <person name="Brown A."/>
            <person name="Chapman S.B."/>
            <person name="Chen Z."/>
            <person name="Dunbar C."/>
            <person name="Freedman E."/>
            <person name="Gearin G."/>
            <person name="Gellesch M."/>
            <person name="Goldberg J."/>
            <person name="Griggs A."/>
            <person name="Gujja S."/>
            <person name="Heiman D."/>
            <person name="Howarth C."/>
            <person name="Larson L."/>
            <person name="Lui A."/>
            <person name="MacDonald P.J.P."/>
            <person name="Mehta T."/>
            <person name="Montmayeur A."/>
            <person name="Murphy C."/>
            <person name="Neiman D."/>
            <person name="Pearson M."/>
            <person name="Priest M."/>
            <person name="Roberts A."/>
            <person name="Saif S."/>
            <person name="Shea T."/>
            <person name="Shenoy N."/>
            <person name="Sisk P."/>
            <person name="Stolte C."/>
            <person name="Sykes S."/>
            <person name="Yandava C."/>
            <person name="Wortman J."/>
            <person name="Nusbaum C."/>
            <person name="Birren B."/>
        </authorList>
    </citation>
    <scope>NUCLEOTIDE SEQUENCE</scope>
    <source>
        <strain evidence="3">R3-111a-1</strain>
    </source>
</reference>
<dbReference type="eggNOG" id="ENOG502RNCZ">
    <property type="taxonomic scope" value="Eukaryota"/>
</dbReference>
<sequence length="125" mass="13340">MLAKELLVVTGLVVSGAVSLPLSATAEAPAILERDLSSDINAIALEARAPVRGKKDPASVPQSQWANPFLPQVVDKPKPKMPDMEAGWSKPRESTSKAGSDKPPKVPKKNGKRDVEKAEAAEYDQ</sequence>
<evidence type="ECO:0000313" key="3">
    <source>
        <dbReference type="EMBL" id="EJT80308.1"/>
    </source>
</evidence>
<keyword evidence="5" id="KW-1185">Reference proteome</keyword>
<dbReference type="EMBL" id="GL385395">
    <property type="protein sequence ID" value="EJT80308.1"/>
    <property type="molecule type" value="Genomic_DNA"/>
</dbReference>
<dbReference type="RefSeq" id="XP_009216317.1">
    <property type="nucleotide sequence ID" value="XM_009218053.1"/>
</dbReference>
<dbReference type="VEuPathDB" id="FungiDB:GGTG_00309"/>
<reference evidence="4" key="5">
    <citation type="submission" date="2018-04" db="UniProtKB">
        <authorList>
            <consortium name="EnsemblFungi"/>
        </authorList>
    </citation>
    <scope>IDENTIFICATION</scope>
    <source>
        <strain evidence="4">R3-111a-1</strain>
    </source>
</reference>
<evidence type="ECO:0000256" key="2">
    <source>
        <dbReference type="SAM" id="SignalP"/>
    </source>
</evidence>
<dbReference type="HOGENOM" id="CLU_1992779_0_0_1"/>
<evidence type="ECO:0000256" key="1">
    <source>
        <dbReference type="SAM" id="MobiDB-lite"/>
    </source>
</evidence>
<feature type="chain" id="PRO_5015094075" evidence="2">
    <location>
        <begin position="20"/>
        <end position="125"/>
    </location>
</feature>
<reference evidence="4" key="4">
    <citation type="journal article" date="2015" name="G3 (Bethesda)">
        <title>Genome sequences of three phytopathogenic species of the Magnaporthaceae family of fungi.</title>
        <authorList>
            <person name="Okagaki L.H."/>
            <person name="Nunes C.C."/>
            <person name="Sailsbery J."/>
            <person name="Clay B."/>
            <person name="Brown D."/>
            <person name="John T."/>
            <person name="Oh Y."/>
            <person name="Young N."/>
            <person name="Fitzgerald M."/>
            <person name="Haas B.J."/>
            <person name="Zeng Q."/>
            <person name="Young S."/>
            <person name="Adiconis X."/>
            <person name="Fan L."/>
            <person name="Levin J.Z."/>
            <person name="Mitchell T.K."/>
            <person name="Okubara P.A."/>
            <person name="Farman M.L."/>
            <person name="Kohn L.M."/>
            <person name="Birren B."/>
            <person name="Ma L.-J."/>
            <person name="Dean R.A."/>
        </authorList>
    </citation>
    <scope>NUCLEOTIDE SEQUENCE</scope>
    <source>
        <strain evidence="4">R3-111a-1</strain>
    </source>
</reference>
<accession>J3NGB8</accession>
<evidence type="ECO:0000313" key="4">
    <source>
        <dbReference type="EnsemblFungi" id="EJT80308"/>
    </source>
</evidence>
<dbReference type="AlphaFoldDB" id="J3NGB8"/>
<feature type="compositionally biased region" description="Basic and acidic residues" evidence="1">
    <location>
        <begin position="90"/>
        <end position="104"/>
    </location>
</feature>
<name>J3NGB8_GAET3</name>
<feature type="region of interest" description="Disordered" evidence="1">
    <location>
        <begin position="48"/>
        <end position="125"/>
    </location>
</feature>
<dbReference type="Proteomes" id="UP000006039">
    <property type="component" value="Unassembled WGS sequence"/>
</dbReference>
<dbReference type="GeneID" id="20340767"/>
<reference evidence="3" key="2">
    <citation type="submission" date="2010-07" db="EMBL/GenBank/DDBJ databases">
        <authorList>
            <consortium name="The Broad Institute Genome Sequencing Platform"/>
            <consortium name="Broad Institute Genome Sequencing Center for Infectious Disease"/>
            <person name="Ma L.-J."/>
            <person name="Dead R."/>
            <person name="Young S."/>
            <person name="Zeng Q."/>
            <person name="Koehrsen M."/>
            <person name="Alvarado L."/>
            <person name="Berlin A."/>
            <person name="Chapman S.B."/>
            <person name="Chen Z."/>
            <person name="Freedman E."/>
            <person name="Gellesch M."/>
            <person name="Goldberg J."/>
            <person name="Griggs A."/>
            <person name="Gujja S."/>
            <person name="Heilman E.R."/>
            <person name="Heiman D."/>
            <person name="Hepburn T."/>
            <person name="Howarth C."/>
            <person name="Jen D."/>
            <person name="Larson L."/>
            <person name="Mehta T."/>
            <person name="Neiman D."/>
            <person name="Pearson M."/>
            <person name="Roberts A."/>
            <person name="Saif S."/>
            <person name="Shea T."/>
            <person name="Shenoy N."/>
            <person name="Sisk P."/>
            <person name="Stolte C."/>
            <person name="Sykes S."/>
            <person name="Walk T."/>
            <person name="White J."/>
            <person name="Yandava C."/>
            <person name="Haas B."/>
            <person name="Nusbaum C."/>
            <person name="Birren B."/>
        </authorList>
    </citation>
    <scope>NUCLEOTIDE SEQUENCE</scope>
    <source>
        <strain evidence="3">R3-111a-1</strain>
    </source>
</reference>
<reference evidence="5" key="1">
    <citation type="submission" date="2010-07" db="EMBL/GenBank/DDBJ databases">
        <title>The genome sequence of Gaeumannomyces graminis var. tritici strain R3-111a-1.</title>
        <authorList>
            <consortium name="The Broad Institute Genome Sequencing Platform"/>
            <person name="Ma L.-J."/>
            <person name="Dead R."/>
            <person name="Young S."/>
            <person name="Zeng Q."/>
            <person name="Koehrsen M."/>
            <person name="Alvarado L."/>
            <person name="Berlin A."/>
            <person name="Chapman S.B."/>
            <person name="Chen Z."/>
            <person name="Freedman E."/>
            <person name="Gellesch M."/>
            <person name="Goldberg J."/>
            <person name="Griggs A."/>
            <person name="Gujja S."/>
            <person name="Heilman E.R."/>
            <person name="Heiman D."/>
            <person name="Hepburn T."/>
            <person name="Howarth C."/>
            <person name="Jen D."/>
            <person name="Larson L."/>
            <person name="Mehta T."/>
            <person name="Neiman D."/>
            <person name="Pearson M."/>
            <person name="Roberts A."/>
            <person name="Saif S."/>
            <person name="Shea T."/>
            <person name="Shenoy N."/>
            <person name="Sisk P."/>
            <person name="Stolte C."/>
            <person name="Sykes S."/>
            <person name="Walk T."/>
            <person name="White J."/>
            <person name="Yandava C."/>
            <person name="Haas B."/>
            <person name="Nusbaum C."/>
            <person name="Birren B."/>
        </authorList>
    </citation>
    <scope>NUCLEOTIDE SEQUENCE [LARGE SCALE GENOMIC DNA]</scope>
    <source>
        <strain evidence="5">R3-111a-1</strain>
    </source>
</reference>
<gene>
    <name evidence="4" type="primary">20340767</name>
    <name evidence="3" type="ORF">GGTG_00309</name>
</gene>
<organism evidence="3">
    <name type="scientific">Gaeumannomyces tritici (strain R3-111a-1)</name>
    <name type="common">Wheat and barley take-all root rot fungus</name>
    <name type="synonym">Gaeumannomyces graminis var. tritici</name>
    <dbReference type="NCBI Taxonomy" id="644352"/>
    <lineage>
        <taxon>Eukaryota</taxon>
        <taxon>Fungi</taxon>
        <taxon>Dikarya</taxon>
        <taxon>Ascomycota</taxon>
        <taxon>Pezizomycotina</taxon>
        <taxon>Sordariomycetes</taxon>
        <taxon>Sordariomycetidae</taxon>
        <taxon>Magnaporthales</taxon>
        <taxon>Magnaporthaceae</taxon>
        <taxon>Gaeumannomyces</taxon>
    </lineage>
</organism>
<evidence type="ECO:0000313" key="5">
    <source>
        <dbReference type="Proteomes" id="UP000006039"/>
    </source>
</evidence>
<dbReference type="EnsemblFungi" id="EJT80308">
    <property type="protein sequence ID" value="EJT80308"/>
    <property type="gene ID" value="GGTG_00309"/>
</dbReference>
<proteinExistence type="predicted"/>
<feature type="signal peptide" evidence="2">
    <location>
        <begin position="1"/>
        <end position="19"/>
    </location>
</feature>
<keyword evidence="2" id="KW-0732">Signal</keyword>
<feature type="compositionally biased region" description="Basic and acidic residues" evidence="1">
    <location>
        <begin position="112"/>
        <end position="125"/>
    </location>
</feature>
<dbReference type="OrthoDB" id="10510156at2759"/>